<dbReference type="PANTHER" id="PTHR13234">
    <property type="entry name" value="GAMMA-INTERFERON INDUCIBLE LYSOSOMAL THIOL REDUCTASE GILT"/>
    <property type="match status" value="1"/>
</dbReference>
<organism evidence="6">
    <name type="scientific">Medioppia subpectinata</name>
    <dbReference type="NCBI Taxonomy" id="1979941"/>
    <lineage>
        <taxon>Eukaryota</taxon>
        <taxon>Metazoa</taxon>
        <taxon>Ecdysozoa</taxon>
        <taxon>Arthropoda</taxon>
        <taxon>Chelicerata</taxon>
        <taxon>Arachnida</taxon>
        <taxon>Acari</taxon>
        <taxon>Acariformes</taxon>
        <taxon>Sarcoptiformes</taxon>
        <taxon>Oribatida</taxon>
        <taxon>Brachypylina</taxon>
        <taxon>Oppioidea</taxon>
        <taxon>Oppiidae</taxon>
        <taxon>Medioppia</taxon>
    </lineage>
</organism>
<evidence type="ECO:0000256" key="1">
    <source>
        <dbReference type="ARBA" id="ARBA00004613"/>
    </source>
</evidence>
<keyword evidence="4" id="KW-0732">Signal</keyword>
<dbReference type="GO" id="GO:0005576">
    <property type="term" value="C:extracellular region"/>
    <property type="evidence" value="ECO:0007669"/>
    <property type="project" value="UniProtKB-SubCell"/>
</dbReference>
<dbReference type="EMBL" id="OC858792">
    <property type="protein sequence ID" value="CAD7626860.1"/>
    <property type="molecule type" value="Genomic_DNA"/>
</dbReference>
<dbReference type="AlphaFoldDB" id="A0A7R9PZR4"/>
<keyword evidence="5" id="KW-0325">Glycoprotein</keyword>
<name>A0A7R9PZR4_9ACAR</name>
<comment type="similarity">
    <text evidence="2">Belongs to the GILT family.</text>
</comment>
<sequence>MCILEAARAQNIEVGVYIESLCPDSKRFVNNQLYPVYNALKGAEPQILTINLVPFGNAKMTFVSNSTQHPRLTYTCQHQAQECDGNIIQSCAVIKYDIDRSLGLTNCMFASNDWKTPWKSGAECAQKLGLDFKELSACANSLEGLALQYFMAGQTEALDPKENWIPWVTINGQHSDAMQKLAESNLLKLVCDSYQHSDAMQKLAESNLLKLVCDSYQGSPKPKPCESV</sequence>
<protein>
    <submittedName>
        <fullName evidence="6">Uncharacterized protein</fullName>
    </submittedName>
</protein>
<dbReference type="OrthoDB" id="958254at2759"/>
<accession>A0A7R9PZR4</accession>
<dbReference type="Proteomes" id="UP000759131">
    <property type="component" value="Unassembled WGS sequence"/>
</dbReference>
<gene>
    <name evidence="6" type="ORF">OSB1V03_LOCUS7292</name>
</gene>
<evidence type="ECO:0000313" key="6">
    <source>
        <dbReference type="EMBL" id="CAD7626860.1"/>
    </source>
</evidence>
<dbReference type="EMBL" id="CAJPIZ010004217">
    <property type="protein sequence ID" value="CAG2107290.1"/>
    <property type="molecule type" value="Genomic_DNA"/>
</dbReference>
<comment type="subcellular location">
    <subcellularLocation>
        <location evidence="1">Secreted</location>
    </subcellularLocation>
</comment>
<reference evidence="6" key="1">
    <citation type="submission" date="2020-11" db="EMBL/GenBank/DDBJ databases">
        <authorList>
            <person name="Tran Van P."/>
        </authorList>
    </citation>
    <scope>NUCLEOTIDE SEQUENCE</scope>
</reference>
<proteinExistence type="inferred from homology"/>
<evidence type="ECO:0000256" key="5">
    <source>
        <dbReference type="ARBA" id="ARBA00023180"/>
    </source>
</evidence>
<keyword evidence="7" id="KW-1185">Reference proteome</keyword>
<dbReference type="GO" id="GO:0016671">
    <property type="term" value="F:oxidoreductase activity, acting on a sulfur group of donors, disulfide as acceptor"/>
    <property type="evidence" value="ECO:0007669"/>
    <property type="project" value="InterPro"/>
</dbReference>
<evidence type="ECO:0000256" key="3">
    <source>
        <dbReference type="ARBA" id="ARBA00022525"/>
    </source>
</evidence>
<keyword evidence="3" id="KW-0964">Secreted</keyword>
<evidence type="ECO:0000256" key="2">
    <source>
        <dbReference type="ARBA" id="ARBA00005679"/>
    </source>
</evidence>
<dbReference type="PANTHER" id="PTHR13234:SF8">
    <property type="entry name" value="GAMMA-INTERFERON-INDUCIBLE LYSOSOMAL THIOL REDUCTASE"/>
    <property type="match status" value="1"/>
</dbReference>
<evidence type="ECO:0000313" key="7">
    <source>
        <dbReference type="Proteomes" id="UP000759131"/>
    </source>
</evidence>
<dbReference type="Pfam" id="PF03227">
    <property type="entry name" value="GILT"/>
    <property type="match status" value="1"/>
</dbReference>
<evidence type="ECO:0000256" key="4">
    <source>
        <dbReference type="ARBA" id="ARBA00022729"/>
    </source>
</evidence>
<dbReference type="InterPro" id="IPR004911">
    <property type="entry name" value="Interferon-induced_GILT"/>
</dbReference>